<reference evidence="1" key="1">
    <citation type="submission" date="2018-05" db="EMBL/GenBank/DDBJ databases">
        <authorList>
            <person name="Lanie J.A."/>
            <person name="Ng W.-L."/>
            <person name="Kazmierczak K.M."/>
            <person name="Andrzejewski T.M."/>
            <person name="Davidsen T.M."/>
            <person name="Wayne K.J."/>
            <person name="Tettelin H."/>
            <person name="Glass J.I."/>
            <person name="Rusch D."/>
            <person name="Podicherti R."/>
            <person name="Tsui H.-C.T."/>
            <person name="Winkler M.E."/>
        </authorList>
    </citation>
    <scope>NUCLEOTIDE SEQUENCE</scope>
</reference>
<sequence length="241" mass="27046">MHLRKINLHKFLLSIFIINTTLFGNIFNEDSWSMVEKNKDGTYFKLNFDHLKQILNEVPQTSKGIPSNNILVVPTHTGEKILFKFYKNSVMHPNLAERYPDINSYVGVGVDNPSFRATIVINNEIIIGSISIDSGVSHYKSFGLREDDNVLLIYNENKDSLDLGCRIINTLDESSWDARDFPDCLGTDDPCNPAGIELVTYRFAAMITESVNNSDADGTVEGGLTWLVGSVAYVNALYIRD</sequence>
<protein>
    <submittedName>
        <fullName evidence="1">Uncharacterized protein</fullName>
    </submittedName>
</protein>
<feature type="non-terminal residue" evidence="1">
    <location>
        <position position="241"/>
    </location>
</feature>
<proteinExistence type="predicted"/>
<dbReference type="EMBL" id="UINC01150317">
    <property type="protein sequence ID" value="SVD43290.1"/>
    <property type="molecule type" value="Genomic_DNA"/>
</dbReference>
<dbReference type="AlphaFoldDB" id="A0A382VA05"/>
<organism evidence="1">
    <name type="scientific">marine metagenome</name>
    <dbReference type="NCBI Taxonomy" id="408172"/>
    <lineage>
        <taxon>unclassified sequences</taxon>
        <taxon>metagenomes</taxon>
        <taxon>ecological metagenomes</taxon>
    </lineage>
</organism>
<accession>A0A382VA05</accession>
<gene>
    <name evidence="1" type="ORF">METZ01_LOCUS396144</name>
</gene>
<name>A0A382VA05_9ZZZZ</name>
<evidence type="ECO:0000313" key="1">
    <source>
        <dbReference type="EMBL" id="SVD43290.1"/>
    </source>
</evidence>